<reference evidence="20 21" key="1">
    <citation type="submission" date="2024-02" db="EMBL/GenBank/DDBJ databases">
        <authorList>
            <person name="Vignale AGUSTIN F."/>
            <person name="Sosa J E."/>
            <person name="Modenutti C."/>
        </authorList>
    </citation>
    <scope>NUCLEOTIDE SEQUENCE [LARGE SCALE GENOMIC DNA]</scope>
</reference>
<sequence>MPFFSPLSSSSPPPPLTHHNPRSPHHQCPTHIHTHRAHSAISSHLHSTGHTPAQVHNTSRRIRISSSDNPDTPESKNSQKFQPHFLFGSVDPKVVMDCQLLSFNRGSGLSKSYQICHFQKIGSWKNIPCGSCYLAGVSATAPKFTFENVLGKKKWVDGIRVDPKGKRNLKDFKTNLEAAKDEAESPFPPSPPPSKQISGVGNTGSPRKPIGCSMKSYRLSELTQPEVDGLKARPRIDFSSIFSVVQPIVDDVRNRGDASVKELDCFDTPLSSCNGEAHSEMVLIFLDSYTMRFDKVELDKIVEHVNELPDPELDAAVQEAFDVAYSNIYAFHSAQKSVEQSVENMKGVRCKRVARGIASVGLYVPGGTAVLPSTALMLSVPAQIAGCKTVVLATPPSHDGSICKEVLYCAKKAGVTHILKAGGAQAISAMAWGTASCPKVEKIFGPGNQYVTAAKMILQNSEAMISIDMPAGPSEVLVIADKHANSVHVAADLLSQAEHGPDSQVVLVIAGDGVDIKSIEEEISKQCQRLPRGEFASKALSHSFTVFARDMVEAIAFSNLYAPEHLIINVKDAEKWESFIENAGSVFLGQWTPESVGDYASGTNHVLPTYGYARMYGGVSLDSFLKYITVQSLTEEGLRNLGPYVVTMAEVEGLEAHKRAVTLRLQDIEARAKVSQMR</sequence>
<feature type="region of interest" description="Disordered" evidence="19">
    <location>
        <begin position="180"/>
        <end position="205"/>
    </location>
</feature>
<keyword evidence="11" id="KW-0862">Zinc</keyword>
<evidence type="ECO:0000313" key="20">
    <source>
        <dbReference type="EMBL" id="CAK9143054.1"/>
    </source>
</evidence>
<evidence type="ECO:0000256" key="10">
    <source>
        <dbReference type="ARBA" id="ARBA00022723"/>
    </source>
</evidence>
<comment type="cofactor">
    <cofactor evidence="1">
        <name>Zn(2+)</name>
        <dbReference type="ChEBI" id="CHEBI:29105"/>
    </cofactor>
</comment>
<evidence type="ECO:0000256" key="12">
    <source>
        <dbReference type="ARBA" id="ARBA00022946"/>
    </source>
</evidence>
<evidence type="ECO:0000256" key="15">
    <source>
        <dbReference type="ARBA" id="ARBA00023102"/>
    </source>
</evidence>
<dbReference type="FunFam" id="3.40.50.1980:FF:000019">
    <property type="entry name" value="Histidinol dehydrogenase, chloroplastic"/>
    <property type="match status" value="1"/>
</dbReference>
<dbReference type="PRINTS" id="PR00083">
    <property type="entry name" value="HOLDHDRGNASE"/>
</dbReference>
<evidence type="ECO:0000256" key="1">
    <source>
        <dbReference type="ARBA" id="ARBA00001947"/>
    </source>
</evidence>
<dbReference type="GO" id="GO:0004399">
    <property type="term" value="F:histidinol dehydrogenase activity"/>
    <property type="evidence" value="ECO:0007669"/>
    <property type="project" value="UniProtKB-EC"/>
</dbReference>
<dbReference type="Gene3D" id="3.40.50.1980">
    <property type="entry name" value="Nitrogenase molybdenum iron protein domain"/>
    <property type="match status" value="2"/>
</dbReference>
<evidence type="ECO:0000256" key="5">
    <source>
        <dbReference type="ARBA" id="ARBA00010178"/>
    </source>
</evidence>
<dbReference type="FunFam" id="1.20.5.1300:FF:000002">
    <property type="entry name" value="Histidinol dehydrogenase, chloroplastic"/>
    <property type="match status" value="1"/>
</dbReference>
<evidence type="ECO:0000256" key="8">
    <source>
        <dbReference type="ARBA" id="ARBA00022605"/>
    </source>
</evidence>
<feature type="region of interest" description="Disordered" evidence="19">
    <location>
        <begin position="1"/>
        <end position="80"/>
    </location>
</feature>
<dbReference type="Proteomes" id="UP001642360">
    <property type="component" value="Unassembled WGS sequence"/>
</dbReference>
<name>A0ABC8RDL3_9AQUA</name>
<keyword evidence="10" id="KW-0479">Metal-binding</keyword>
<dbReference type="InterPro" id="IPR012131">
    <property type="entry name" value="Hstdl_DH"/>
</dbReference>
<gene>
    <name evidence="20" type="ORF">ILEXP_LOCUS10751</name>
</gene>
<evidence type="ECO:0000256" key="4">
    <source>
        <dbReference type="ARBA" id="ARBA00004940"/>
    </source>
</evidence>
<evidence type="ECO:0000256" key="17">
    <source>
        <dbReference type="ARBA" id="ARBA00069347"/>
    </source>
</evidence>
<dbReference type="CDD" id="cd06572">
    <property type="entry name" value="Histidinol_dh"/>
    <property type="match status" value="1"/>
</dbReference>
<organism evidence="20 21">
    <name type="scientific">Ilex paraguariensis</name>
    <name type="common">yerba mate</name>
    <dbReference type="NCBI Taxonomy" id="185542"/>
    <lineage>
        <taxon>Eukaryota</taxon>
        <taxon>Viridiplantae</taxon>
        <taxon>Streptophyta</taxon>
        <taxon>Embryophyta</taxon>
        <taxon>Tracheophyta</taxon>
        <taxon>Spermatophyta</taxon>
        <taxon>Magnoliopsida</taxon>
        <taxon>eudicotyledons</taxon>
        <taxon>Gunneridae</taxon>
        <taxon>Pentapetalae</taxon>
        <taxon>asterids</taxon>
        <taxon>campanulids</taxon>
        <taxon>Aquifoliales</taxon>
        <taxon>Aquifoliaceae</taxon>
        <taxon>Ilex</taxon>
    </lineage>
</organism>
<keyword evidence="14" id="KW-0520">NAD</keyword>
<keyword evidence="8" id="KW-0028">Amino-acid biosynthesis</keyword>
<dbReference type="InterPro" id="IPR001692">
    <property type="entry name" value="Histidinol_DH_CS"/>
</dbReference>
<dbReference type="Pfam" id="PF00815">
    <property type="entry name" value="Histidinol_dh"/>
    <property type="match status" value="1"/>
</dbReference>
<evidence type="ECO:0000256" key="14">
    <source>
        <dbReference type="ARBA" id="ARBA00023027"/>
    </source>
</evidence>
<dbReference type="NCBIfam" id="TIGR00069">
    <property type="entry name" value="hisD"/>
    <property type="match status" value="1"/>
</dbReference>
<feature type="compositionally biased region" description="Polar residues" evidence="19">
    <location>
        <begin position="195"/>
        <end position="205"/>
    </location>
</feature>
<evidence type="ECO:0000256" key="3">
    <source>
        <dbReference type="ARBA" id="ARBA00004229"/>
    </source>
</evidence>
<feature type="compositionally biased region" description="Polar residues" evidence="19">
    <location>
        <begin position="40"/>
        <end position="57"/>
    </location>
</feature>
<evidence type="ECO:0000256" key="11">
    <source>
        <dbReference type="ARBA" id="ARBA00022833"/>
    </source>
</evidence>
<dbReference type="EMBL" id="CAUOFW020001280">
    <property type="protein sequence ID" value="CAK9143054.1"/>
    <property type="molecule type" value="Genomic_DNA"/>
</dbReference>
<dbReference type="AlphaFoldDB" id="A0ABC8RDL3"/>
<comment type="similarity">
    <text evidence="5 18">Belongs to the histidinol dehydrogenase family.</text>
</comment>
<feature type="compositionally biased region" description="Low complexity" evidence="19">
    <location>
        <begin position="1"/>
        <end position="10"/>
    </location>
</feature>
<comment type="subcellular location">
    <subcellularLocation>
        <location evidence="3">Plastid</location>
        <location evidence="3">Chloroplast</location>
    </subcellularLocation>
</comment>
<dbReference type="InterPro" id="IPR016161">
    <property type="entry name" value="Ald_DH/histidinol_DH"/>
</dbReference>
<dbReference type="GO" id="GO:0009507">
    <property type="term" value="C:chloroplast"/>
    <property type="evidence" value="ECO:0007669"/>
    <property type="project" value="UniProtKB-SubCell"/>
</dbReference>
<keyword evidence="9" id="KW-0934">Plastid</keyword>
<feature type="compositionally biased region" description="Polar residues" evidence="19">
    <location>
        <begin position="64"/>
        <end position="80"/>
    </location>
</feature>
<dbReference type="GO" id="GO:0046872">
    <property type="term" value="F:metal ion binding"/>
    <property type="evidence" value="ECO:0007669"/>
    <property type="project" value="UniProtKB-KW"/>
</dbReference>
<evidence type="ECO:0000256" key="13">
    <source>
        <dbReference type="ARBA" id="ARBA00023002"/>
    </source>
</evidence>
<evidence type="ECO:0000256" key="18">
    <source>
        <dbReference type="RuleBase" id="RU004175"/>
    </source>
</evidence>
<proteinExistence type="inferred from homology"/>
<evidence type="ECO:0000256" key="7">
    <source>
        <dbReference type="ARBA" id="ARBA00022528"/>
    </source>
</evidence>
<comment type="caution">
    <text evidence="20">The sequence shown here is derived from an EMBL/GenBank/DDBJ whole genome shotgun (WGS) entry which is preliminary data.</text>
</comment>
<dbReference type="PROSITE" id="PS00611">
    <property type="entry name" value="HISOL_DEHYDROGENASE"/>
    <property type="match status" value="1"/>
</dbReference>
<keyword evidence="15" id="KW-0368">Histidine biosynthesis</keyword>
<dbReference type="PANTHER" id="PTHR21256:SF2">
    <property type="entry name" value="HISTIDINE BIOSYNTHESIS TRIFUNCTIONAL PROTEIN"/>
    <property type="match status" value="1"/>
</dbReference>
<dbReference type="EC" id="1.1.1.23" evidence="6"/>
<comment type="catalytic activity">
    <reaction evidence="16">
        <text>L-histidinol + 2 NAD(+) + H2O = L-histidine + 2 NADH + 3 H(+)</text>
        <dbReference type="Rhea" id="RHEA:20641"/>
        <dbReference type="ChEBI" id="CHEBI:15377"/>
        <dbReference type="ChEBI" id="CHEBI:15378"/>
        <dbReference type="ChEBI" id="CHEBI:57540"/>
        <dbReference type="ChEBI" id="CHEBI:57595"/>
        <dbReference type="ChEBI" id="CHEBI:57699"/>
        <dbReference type="ChEBI" id="CHEBI:57945"/>
        <dbReference type="EC" id="1.1.1.23"/>
    </reaction>
</comment>
<dbReference type="Gene3D" id="1.20.5.1300">
    <property type="match status" value="1"/>
</dbReference>
<comment type="pathway">
    <text evidence="4">Amino-acid biosynthesis; L-histidine biosynthesis; L-histidine from 5-phospho-alpha-D-ribose 1-diphosphate: step 9/9.</text>
</comment>
<dbReference type="SUPFAM" id="SSF53720">
    <property type="entry name" value="ALDH-like"/>
    <property type="match status" value="1"/>
</dbReference>
<evidence type="ECO:0000256" key="19">
    <source>
        <dbReference type="SAM" id="MobiDB-lite"/>
    </source>
</evidence>
<dbReference type="PANTHER" id="PTHR21256">
    <property type="entry name" value="HISTIDINOL DEHYDROGENASE HDH"/>
    <property type="match status" value="1"/>
</dbReference>
<evidence type="ECO:0000313" key="21">
    <source>
        <dbReference type="Proteomes" id="UP001642360"/>
    </source>
</evidence>
<evidence type="ECO:0000256" key="2">
    <source>
        <dbReference type="ARBA" id="ARBA00003850"/>
    </source>
</evidence>
<dbReference type="GO" id="GO:0000105">
    <property type="term" value="P:L-histidine biosynthetic process"/>
    <property type="evidence" value="ECO:0007669"/>
    <property type="project" value="UniProtKB-KW"/>
</dbReference>
<comment type="function">
    <text evidence="2">Catalyzes the sequential NAD-dependent oxidations of L-histidinol to L-histidinaldehyde and then to L-histidine.</text>
</comment>
<accession>A0ABC8RDL3</accession>
<keyword evidence="13" id="KW-0560">Oxidoreductase</keyword>
<keyword evidence="21" id="KW-1185">Reference proteome</keyword>
<evidence type="ECO:0000256" key="16">
    <source>
        <dbReference type="ARBA" id="ARBA00049489"/>
    </source>
</evidence>
<evidence type="ECO:0000256" key="9">
    <source>
        <dbReference type="ARBA" id="ARBA00022640"/>
    </source>
</evidence>
<protein>
    <recommendedName>
        <fullName evidence="17">Histidinol dehydrogenase, chloroplastic</fullName>
        <ecNumber evidence="6">1.1.1.23</ecNumber>
    </recommendedName>
</protein>
<keyword evidence="7" id="KW-0150">Chloroplast</keyword>
<evidence type="ECO:0000256" key="6">
    <source>
        <dbReference type="ARBA" id="ARBA00012965"/>
    </source>
</evidence>
<keyword evidence="12" id="KW-0809">Transit peptide</keyword>
<dbReference type="FunFam" id="3.40.50.1980:FF:000011">
    <property type="entry name" value="Histidinol dehydrogenase, chloroplastic"/>
    <property type="match status" value="1"/>
</dbReference>